<dbReference type="AlphaFoldDB" id="A0A521B4J5"/>
<evidence type="ECO:0000313" key="2">
    <source>
        <dbReference type="EMBL" id="SMO41985.1"/>
    </source>
</evidence>
<keyword evidence="3" id="KW-1185">Reference proteome</keyword>
<gene>
    <name evidence="2" type="ORF">SAMN06265173_102104</name>
</gene>
<reference evidence="2 3" key="1">
    <citation type="submission" date="2017-05" db="EMBL/GenBank/DDBJ databases">
        <authorList>
            <person name="Varghese N."/>
            <person name="Submissions S."/>
        </authorList>
    </citation>
    <scope>NUCLEOTIDE SEQUENCE [LARGE SCALE GENOMIC DNA]</scope>
    <source>
        <strain evidence="2 3">DSM 29506</strain>
    </source>
</reference>
<dbReference type="OrthoDB" id="8244198at2"/>
<protein>
    <recommendedName>
        <fullName evidence="1">YjiS-like domain-containing protein</fullName>
    </recommendedName>
</protein>
<dbReference type="InterPro" id="IPR009506">
    <property type="entry name" value="YjiS-like"/>
</dbReference>
<evidence type="ECO:0000313" key="3">
    <source>
        <dbReference type="Proteomes" id="UP000316030"/>
    </source>
</evidence>
<dbReference type="Proteomes" id="UP000316030">
    <property type="component" value="Unassembled WGS sequence"/>
</dbReference>
<proteinExistence type="predicted"/>
<name>A0A521B4J5_9RHOB</name>
<accession>A0A521B4J5</accession>
<evidence type="ECO:0000259" key="1">
    <source>
        <dbReference type="Pfam" id="PF06568"/>
    </source>
</evidence>
<dbReference type="RefSeq" id="WP_142491873.1">
    <property type="nucleotide sequence ID" value="NZ_FXTO01000002.1"/>
</dbReference>
<dbReference type="EMBL" id="FXTO01000002">
    <property type="protein sequence ID" value="SMO41985.1"/>
    <property type="molecule type" value="Genomic_DNA"/>
</dbReference>
<dbReference type="Pfam" id="PF06568">
    <property type="entry name" value="YjiS-like"/>
    <property type="match status" value="1"/>
</dbReference>
<organism evidence="2 3">
    <name type="scientific">Thalassovita litoralis</name>
    <dbReference type="NCBI Taxonomy" id="1010611"/>
    <lineage>
        <taxon>Bacteria</taxon>
        <taxon>Pseudomonadati</taxon>
        <taxon>Pseudomonadota</taxon>
        <taxon>Alphaproteobacteria</taxon>
        <taxon>Rhodobacterales</taxon>
        <taxon>Roseobacteraceae</taxon>
        <taxon>Thalassovita</taxon>
    </lineage>
</organism>
<sequence length="72" mass="7982">MAYASDIRTANGGLADRFAALTKDLGARYARYKTYRATLNELAALSDAELRDLGLCRAQVRSVAYEHVYDAH</sequence>
<feature type="domain" description="YjiS-like" evidence="1">
    <location>
        <begin position="27"/>
        <end position="61"/>
    </location>
</feature>